<dbReference type="AlphaFoldDB" id="A0A1X6Z1W5"/>
<evidence type="ECO:0008006" key="5">
    <source>
        <dbReference type="Google" id="ProtNLM"/>
    </source>
</evidence>
<dbReference type="NCBIfam" id="TIGR03370">
    <property type="entry name" value="VPLPA-CTERM"/>
    <property type="match status" value="1"/>
</dbReference>
<evidence type="ECO:0000256" key="2">
    <source>
        <dbReference type="SAM" id="SignalP"/>
    </source>
</evidence>
<feature type="chain" id="PRO_5013118215" description="PEP-CTERM protein-sorting domain-containing protein" evidence="2">
    <location>
        <begin position="23"/>
        <end position="217"/>
    </location>
</feature>
<keyword evidence="1" id="KW-0472">Membrane</keyword>
<evidence type="ECO:0000313" key="4">
    <source>
        <dbReference type="Proteomes" id="UP000193207"/>
    </source>
</evidence>
<name>A0A1X6Z1W5_9RHOB</name>
<accession>A0A1X6Z1W5</accession>
<evidence type="ECO:0000313" key="3">
    <source>
        <dbReference type="EMBL" id="SLN38344.1"/>
    </source>
</evidence>
<keyword evidence="2" id="KW-0732">Signal</keyword>
<organism evidence="3 4">
    <name type="scientific">Roseovarius halotolerans</name>
    <dbReference type="NCBI Taxonomy" id="505353"/>
    <lineage>
        <taxon>Bacteria</taxon>
        <taxon>Pseudomonadati</taxon>
        <taxon>Pseudomonadota</taxon>
        <taxon>Alphaproteobacteria</taxon>
        <taxon>Rhodobacterales</taxon>
        <taxon>Roseobacteraceae</taxon>
        <taxon>Roseovarius</taxon>
    </lineage>
</organism>
<keyword evidence="1" id="KW-1133">Transmembrane helix</keyword>
<dbReference type="RefSeq" id="WP_085817596.1">
    <property type="nucleotide sequence ID" value="NZ_FWFU01000002.1"/>
</dbReference>
<sequence>MKFRVAISAAIASVMMVSAAAAASLSISGGTSFVLGSGSDPHDPTYGDPSIAPSVGNGDSVLAFGDGFTNFDGSNGLSLSENSIIQVTFLGKEANATNVAMNYGTGSISNNDLAGSFFRTNDDPDWVALVFETFDKNGGSLGTIENNTAGQTYAGLSMAFFQEDSKNVIAFFGDGRGDTDFDDMVVRISIVPLPAGGVLLLTALGGFAVARRKKKAA</sequence>
<dbReference type="Proteomes" id="UP000193207">
    <property type="component" value="Unassembled WGS sequence"/>
</dbReference>
<proteinExistence type="predicted"/>
<feature type="signal peptide" evidence="2">
    <location>
        <begin position="1"/>
        <end position="22"/>
    </location>
</feature>
<evidence type="ECO:0000256" key="1">
    <source>
        <dbReference type="SAM" id="Phobius"/>
    </source>
</evidence>
<dbReference type="OrthoDB" id="17856at74030"/>
<keyword evidence="1" id="KW-0812">Transmembrane</keyword>
<protein>
    <recommendedName>
        <fullName evidence="5">PEP-CTERM protein-sorting domain-containing protein</fullName>
    </recommendedName>
</protein>
<keyword evidence="4" id="KW-1185">Reference proteome</keyword>
<reference evidence="3 4" key="1">
    <citation type="submission" date="2017-03" db="EMBL/GenBank/DDBJ databases">
        <authorList>
            <person name="Afonso C.L."/>
            <person name="Miller P.J."/>
            <person name="Scott M.A."/>
            <person name="Spackman E."/>
            <person name="Goraichik I."/>
            <person name="Dimitrov K.M."/>
            <person name="Suarez D.L."/>
            <person name="Swayne D.E."/>
        </authorList>
    </citation>
    <scope>NUCLEOTIDE SEQUENCE [LARGE SCALE GENOMIC DNA]</scope>
    <source>
        <strain evidence="3 4">CECT 8110</strain>
    </source>
</reference>
<dbReference type="EMBL" id="FWFU01000002">
    <property type="protein sequence ID" value="SLN38344.1"/>
    <property type="molecule type" value="Genomic_DNA"/>
</dbReference>
<dbReference type="InterPro" id="IPR022472">
    <property type="entry name" value="VPLPA-CTERM"/>
</dbReference>
<feature type="transmembrane region" description="Helical" evidence="1">
    <location>
        <begin position="190"/>
        <end position="210"/>
    </location>
</feature>
<gene>
    <name evidence="3" type="ORF">ROH8110_02017</name>
</gene>